<accession>A0A0V8J7W7</accession>
<reference evidence="2 3" key="1">
    <citation type="journal article" date="2014" name="Antonie Van Leeuwenhoek">
        <title>Fictibacillus enclensis sp. nov., isolated from marine sediment.</title>
        <authorList>
            <person name="Dastager S.G."/>
            <person name="Mawlankar R."/>
            <person name="Srinivasan K."/>
            <person name="Tang S.K."/>
            <person name="Lee J.C."/>
            <person name="Ramana V.V."/>
            <person name="Shouche Y.S."/>
        </authorList>
    </citation>
    <scope>NUCLEOTIDE SEQUENCE [LARGE SCALE GENOMIC DNA]</scope>
    <source>
        <strain evidence="2 3">NIO-1003</strain>
    </source>
</reference>
<evidence type="ECO:0000256" key="1">
    <source>
        <dbReference type="SAM" id="Phobius"/>
    </source>
</evidence>
<keyword evidence="1" id="KW-0812">Transmembrane</keyword>
<gene>
    <name evidence="2" type="ORF">AS030_11980</name>
</gene>
<organism evidence="2 3">
    <name type="scientific">Fictibacillus enclensis</name>
    <dbReference type="NCBI Taxonomy" id="1017270"/>
    <lineage>
        <taxon>Bacteria</taxon>
        <taxon>Bacillati</taxon>
        <taxon>Bacillota</taxon>
        <taxon>Bacilli</taxon>
        <taxon>Bacillales</taxon>
        <taxon>Fictibacillaceae</taxon>
        <taxon>Fictibacillus</taxon>
    </lineage>
</organism>
<dbReference type="NCBIfam" id="TIGR02832">
    <property type="entry name" value="spo_yunB"/>
    <property type="match status" value="1"/>
</dbReference>
<dbReference type="Pfam" id="PF09560">
    <property type="entry name" value="Spore_YunB"/>
    <property type="match status" value="1"/>
</dbReference>
<evidence type="ECO:0000313" key="2">
    <source>
        <dbReference type="EMBL" id="KSU83287.1"/>
    </source>
</evidence>
<dbReference type="Proteomes" id="UP000054099">
    <property type="component" value="Unassembled WGS sequence"/>
</dbReference>
<proteinExistence type="predicted"/>
<protein>
    <recommendedName>
        <fullName evidence="4">Sporulation protein YunB</fullName>
    </recommendedName>
</protein>
<evidence type="ECO:0008006" key="4">
    <source>
        <dbReference type="Google" id="ProtNLM"/>
    </source>
</evidence>
<dbReference type="InterPro" id="IPR014197">
    <property type="entry name" value="Sporulation_prot_YunB"/>
</dbReference>
<keyword evidence="1" id="KW-0472">Membrane</keyword>
<keyword evidence="1" id="KW-1133">Transmembrane helix</keyword>
<dbReference type="PIRSF" id="PIRSF021383">
    <property type="entry name" value="YunB"/>
    <property type="match status" value="1"/>
</dbReference>
<dbReference type="EMBL" id="LNQN01000002">
    <property type="protein sequence ID" value="KSU83287.1"/>
    <property type="molecule type" value="Genomic_DNA"/>
</dbReference>
<feature type="transmembrane region" description="Helical" evidence="1">
    <location>
        <begin position="21"/>
        <end position="41"/>
    </location>
</feature>
<sequence>MFKKRFRVRRRPFHGPLPFKTVVKYSFLIFAVIVLFSLWFANKAVDPLLMNIAESEMKGIATETVNDSLAESMKRIDLNSLVIVRQASQGGSPTYSFNPDTYNSLITSITKDIQNKLGNKKTKHMPGQENFQSVDYYIPLGALTGNAFFSDIGPKVPVSMSLLGEVEPEVKTKVTDAGINNVYLEIFVHIKMNIQVVIPFATHKEPLETKIKLGDIFIPGSVPDYYGGENKSLPPPAVVPKKNE</sequence>
<comment type="caution">
    <text evidence="2">The sequence shown here is derived from an EMBL/GenBank/DDBJ whole genome shotgun (WGS) entry which is preliminary data.</text>
</comment>
<keyword evidence="3" id="KW-1185">Reference proteome</keyword>
<name>A0A0V8J7W7_9BACL</name>
<dbReference type="AlphaFoldDB" id="A0A0V8J7W7"/>
<evidence type="ECO:0000313" key="3">
    <source>
        <dbReference type="Proteomes" id="UP000054099"/>
    </source>
</evidence>